<name>A0A0A8YFC7_ARUDO</name>
<proteinExistence type="predicted"/>
<accession>A0A0A8YFC7</accession>
<dbReference type="EMBL" id="GBRH01275988">
    <property type="protein sequence ID" value="JAD21907.1"/>
    <property type="molecule type" value="Transcribed_RNA"/>
</dbReference>
<sequence length="78" mass="8456">MSQSIPLASTEMSQSISSAGIFESICPPPVNASPREFSTSVHTETWREGGLACNCFRLCSTESQFPISSVWQSLTKVV</sequence>
<evidence type="ECO:0000313" key="1">
    <source>
        <dbReference type="EMBL" id="JAD21907.1"/>
    </source>
</evidence>
<organism evidence="1">
    <name type="scientific">Arundo donax</name>
    <name type="common">Giant reed</name>
    <name type="synonym">Donax arundinaceus</name>
    <dbReference type="NCBI Taxonomy" id="35708"/>
    <lineage>
        <taxon>Eukaryota</taxon>
        <taxon>Viridiplantae</taxon>
        <taxon>Streptophyta</taxon>
        <taxon>Embryophyta</taxon>
        <taxon>Tracheophyta</taxon>
        <taxon>Spermatophyta</taxon>
        <taxon>Magnoliopsida</taxon>
        <taxon>Liliopsida</taxon>
        <taxon>Poales</taxon>
        <taxon>Poaceae</taxon>
        <taxon>PACMAD clade</taxon>
        <taxon>Arundinoideae</taxon>
        <taxon>Arundineae</taxon>
        <taxon>Arundo</taxon>
    </lineage>
</organism>
<protein>
    <submittedName>
        <fullName evidence="1">Uncharacterized protein</fullName>
    </submittedName>
</protein>
<dbReference type="AlphaFoldDB" id="A0A0A8YFC7"/>
<reference evidence="1" key="2">
    <citation type="journal article" date="2015" name="Data Brief">
        <title>Shoot transcriptome of the giant reed, Arundo donax.</title>
        <authorList>
            <person name="Barrero R.A."/>
            <person name="Guerrero F.D."/>
            <person name="Moolhuijzen P."/>
            <person name="Goolsby J.A."/>
            <person name="Tidwell J."/>
            <person name="Bellgard S.E."/>
            <person name="Bellgard M.I."/>
        </authorList>
    </citation>
    <scope>NUCLEOTIDE SEQUENCE</scope>
    <source>
        <tissue evidence="1">Shoot tissue taken approximately 20 cm above the soil surface</tissue>
    </source>
</reference>
<reference evidence="1" key="1">
    <citation type="submission" date="2014-09" db="EMBL/GenBank/DDBJ databases">
        <authorList>
            <person name="Magalhaes I.L.F."/>
            <person name="Oliveira U."/>
            <person name="Santos F.R."/>
            <person name="Vidigal T.H.D.A."/>
            <person name="Brescovit A.D."/>
            <person name="Santos A.J."/>
        </authorList>
    </citation>
    <scope>NUCLEOTIDE SEQUENCE</scope>
    <source>
        <tissue evidence="1">Shoot tissue taken approximately 20 cm above the soil surface</tissue>
    </source>
</reference>